<dbReference type="InterPro" id="IPR036663">
    <property type="entry name" value="Fumarylacetoacetase_C_sf"/>
</dbReference>
<evidence type="ECO:0000313" key="3">
    <source>
        <dbReference type="EMBL" id="TKT72232.1"/>
    </source>
</evidence>
<dbReference type="AlphaFoldDB" id="A0A4U6BPD0"/>
<dbReference type="Gene3D" id="3.90.850.10">
    <property type="entry name" value="Fumarylacetoacetase-like, C-terminal domain"/>
    <property type="match status" value="1"/>
</dbReference>
<dbReference type="PANTHER" id="PTHR30143">
    <property type="entry name" value="ACID HYDRATASE"/>
    <property type="match status" value="1"/>
</dbReference>
<reference evidence="3" key="1">
    <citation type="submission" date="2019-04" db="EMBL/GenBank/DDBJ databases">
        <title>Whole genome sequencing of cave bacteria.</title>
        <authorList>
            <person name="Gan H.M."/>
            <person name="Barton H."/>
            <person name="Savka M.A."/>
        </authorList>
    </citation>
    <scope>NUCLEOTIDE SEQUENCE [LARGE SCALE GENOMIC DNA]</scope>
    <source>
        <strain evidence="3">LC387</strain>
    </source>
</reference>
<dbReference type="GO" id="GO:0005737">
    <property type="term" value="C:cytoplasm"/>
    <property type="evidence" value="ECO:0007669"/>
    <property type="project" value="TreeGrafter"/>
</dbReference>
<evidence type="ECO:0000259" key="2">
    <source>
        <dbReference type="Pfam" id="PF01557"/>
    </source>
</evidence>
<dbReference type="GO" id="GO:0008684">
    <property type="term" value="F:2-oxopent-4-enoate hydratase activity"/>
    <property type="evidence" value="ECO:0007669"/>
    <property type="project" value="TreeGrafter"/>
</dbReference>
<dbReference type="Pfam" id="PF01557">
    <property type="entry name" value="FAA_hydrolase"/>
    <property type="match status" value="1"/>
</dbReference>
<name>A0A4U6BPD0_9BRAD</name>
<comment type="caution">
    <text evidence="3">The sequence shown here is derived from an EMBL/GenBank/DDBJ whole genome shotgun (WGS) entry which is preliminary data.</text>
</comment>
<dbReference type="Proteomes" id="UP000034832">
    <property type="component" value="Unassembled WGS sequence"/>
</dbReference>
<organism evidence="3 4">
    <name type="scientific">Afipia massiliensis</name>
    <dbReference type="NCBI Taxonomy" id="211460"/>
    <lineage>
        <taxon>Bacteria</taxon>
        <taxon>Pseudomonadati</taxon>
        <taxon>Pseudomonadota</taxon>
        <taxon>Alphaproteobacteria</taxon>
        <taxon>Hyphomicrobiales</taxon>
        <taxon>Nitrobacteraceae</taxon>
        <taxon>Afipia</taxon>
    </lineage>
</organism>
<keyword evidence="4" id="KW-1185">Reference proteome</keyword>
<dbReference type="EMBL" id="LBIA02000001">
    <property type="protein sequence ID" value="TKT72232.1"/>
    <property type="molecule type" value="Genomic_DNA"/>
</dbReference>
<protein>
    <submittedName>
        <fullName evidence="3">Hydratase</fullName>
    </submittedName>
</protein>
<evidence type="ECO:0000256" key="1">
    <source>
        <dbReference type="ARBA" id="ARBA00023239"/>
    </source>
</evidence>
<dbReference type="PANTHER" id="PTHR30143:SF0">
    <property type="entry name" value="2-KETO-4-PENTENOATE HYDRATASE"/>
    <property type="match status" value="1"/>
</dbReference>
<dbReference type="RefSeq" id="WP_046827265.1">
    <property type="nucleotide sequence ID" value="NZ_LBIA02000001.1"/>
</dbReference>
<gene>
    <name evidence="3" type="ORF">YH63_012815</name>
</gene>
<accession>A0A4U6BPD0</accession>
<dbReference type="SUPFAM" id="SSF56529">
    <property type="entry name" value="FAH"/>
    <property type="match status" value="1"/>
</dbReference>
<proteinExistence type="predicted"/>
<dbReference type="OrthoDB" id="9792137at2"/>
<dbReference type="InterPro" id="IPR050772">
    <property type="entry name" value="Hydratase-Decarb/MhpD_sf"/>
</dbReference>
<dbReference type="InterPro" id="IPR011234">
    <property type="entry name" value="Fumarylacetoacetase-like_C"/>
</dbReference>
<feature type="domain" description="Fumarylacetoacetase-like C-terminal" evidence="2">
    <location>
        <begin position="105"/>
        <end position="264"/>
    </location>
</feature>
<sequence length="274" mass="29670">MTATTMMDAKDIATEVLSVLGQGRQIAPFSSRDPAFGLDEAYRVTPIVRQMREARGEKVLGRKIGFTNSTIWAQYNVNGPIWGYMYDRTVRNLVDIGGIASLAGLTDPRIEPEIVFGLSAAPDAAMDERDLLSCIDWLALGYEVVQSIYPDWKFAASDTVAAFGLHGAMLIGERHRVSGDFETWLNQLSNFDVELACNNAVVDRGHARNVLGGPLSALRHFVGVLAKDDLNPGLAAGEIVTTGTLTRAMPIRPGETWTTTVSGIPLGSIGVRFS</sequence>
<keyword evidence="1" id="KW-0456">Lyase</keyword>
<dbReference type="STRING" id="211460.YH63_06190"/>
<evidence type="ECO:0000313" key="4">
    <source>
        <dbReference type="Proteomes" id="UP000034832"/>
    </source>
</evidence>